<comment type="caution">
    <text evidence="3">The sequence shown here is derived from an EMBL/GenBank/DDBJ whole genome shotgun (WGS) entry which is preliminary data.</text>
</comment>
<accession>A0A814U5U3</accession>
<feature type="compositionally biased region" description="Low complexity" evidence="1">
    <location>
        <begin position="89"/>
        <end position="99"/>
    </location>
</feature>
<dbReference type="AlphaFoldDB" id="A0A814U5U3"/>
<dbReference type="EMBL" id="CAJOBA010007646">
    <property type="protein sequence ID" value="CAF3808320.1"/>
    <property type="molecule type" value="Genomic_DNA"/>
</dbReference>
<feature type="compositionally biased region" description="Low complexity" evidence="1">
    <location>
        <begin position="64"/>
        <end position="79"/>
    </location>
</feature>
<dbReference type="Proteomes" id="UP000681722">
    <property type="component" value="Unassembled WGS sequence"/>
</dbReference>
<keyword evidence="6" id="KW-1185">Reference proteome</keyword>
<reference evidence="3" key="1">
    <citation type="submission" date="2021-02" db="EMBL/GenBank/DDBJ databases">
        <authorList>
            <person name="Nowell W R."/>
        </authorList>
    </citation>
    <scope>NUCLEOTIDE SEQUENCE</scope>
</reference>
<dbReference type="EMBL" id="CAJOBC010007490">
    <property type="protein sequence ID" value="CAF3933976.1"/>
    <property type="molecule type" value="Genomic_DNA"/>
</dbReference>
<evidence type="ECO:0000313" key="5">
    <source>
        <dbReference type="EMBL" id="CAF3933976.1"/>
    </source>
</evidence>
<evidence type="ECO:0000313" key="3">
    <source>
        <dbReference type="EMBL" id="CAF1170293.1"/>
    </source>
</evidence>
<feature type="compositionally biased region" description="Basic residues" evidence="1">
    <location>
        <begin position="106"/>
        <end position="124"/>
    </location>
</feature>
<gene>
    <name evidence="3" type="ORF">GPM918_LOCUS22144</name>
    <name evidence="2" type="ORF">OVA965_LOCUS16442</name>
    <name evidence="5" type="ORF">SRO942_LOCUS22138</name>
    <name evidence="4" type="ORF">TMI583_LOCUS16451</name>
</gene>
<dbReference type="Proteomes" id="UP000663829">
    <property type="component" value="Unassembled WGS sequence"/>
</dbReference>
<name>A0A814U5U3_9BILA</name>
<proteinExistence type="predicted"/>
<feature type="compositionally biased region" description="Polar residues" evidence="1">
    <location>
        <begin position="38"/>
        <end position="54"/>
    </location>
</feature>
<dbReference type="EMBL" id="CAJNOK010007635">
    <property type="protein sequence ID" value="CAF1040103.1"/>
    <property type="molecule type" value="Genomic_DNA"/>
</dbReference>
<evidence type="ECO:0000313" key="2">
    <source>
        <dbReference type="EMBL" id="CAF1040103.1"/>
    </source>
</evidence>
<dbReference type="Proteomes" id="UP000682733">
    <property type="component" value="Unassembled WGS sequence"/>
</dbReference>
<evidence type="ECO:0000313" key="6">
    <source>
        <dbReference type="Proteomes" id="UP000663829"/>
    </source>
</evidence>
<protein>
    <submittedName>
        <fullName evidence="3">Uncharacterized protein</fullName>
    </submittedName>
</protein>
<sequence>MEPYLAHSVANNNKPRTKVSGKIFHHPNREGVKVNSGLPYSNQGGYEGYSSQGAVSRGYERRSGSAGSGARRSPGSGVRHSPGSGVRRSTSSINITKTITETEPRHNHRSTGRRHHHGHYTKIRRHHSYVENTDFGQDFIFIERDGRQRPPHGYEYRGKLEIKGASTRHVYRTHVPEQIRYIQSPPIIQQVPVPYIQHVPVPHTQHVPVTQIQHVPVPYIQQVPVTHYQQVPVPYIQQVPVTHYQQVPVPYIQQVPIPYLQQVPIPFPQPVPYQPPCNTCGLGC</sequence>
<dbReference type="EMBL" id="CAJNOQ010007492">
    <property type="protein sequence ID" value="CAF1170293.1"/>
    <property type="molecule type" value="Genomic_DNA"/>
</dbReference>
<feature type="region of interest" description="Disordered" evidence="1">
    <location>
        <begin position="28"/>
        <end position="124"/>
    </location>
</feature>
<evidence type="ECO:0000313" key="4">
    <source>
        <dbReference type="EMBL" id="CAF3808320.1"/>
    </source>
</evidence>
<organism evidence="3 6">
    <name type="scientific">Didymodactylos carnosus</name>
    <dbReference type="NCBI Taxonomy" id="1234261"/>
    <lineage>
        <taxon>Eukaryota</taxon>
        <taxon>Metazoa</taxon>
        <taxon>Spiralia</taxon>
        <taxon>Gnathifera</taxon>
        <taxon>Rotifera</taxon>
        <taxon>Eurotatoria</taxon>
        <taxon>Bdelloidea</taxon>
        <taxon>Philodinida</taxon>
        <taxon>Philodinidae</taxon>
        <taxon>Didymodactylos</taxon>
    </lineage>
</organism>
<evidence type="ECO:0000256" key="1">
    <source>
        <dbReference type="SAM" id="MobiDB-lite"/>
    </source>
</evidence>
<dbReference type="Proteomes" id="UP000677228">
    <property type="component" value="Unassembled WGS sequence"/>
</dbReference>